<organism evidence="3 4">
    <name type="scientific">Aphis glycines</name>
    <name type="common">Soybean aphid</name>
    <dbReference type="NCBI Taxonomy" id="307491"/>
    <lineage>
        <taxon>Eukaryota</taxon>
        <taxon>Metazoa</taxon>
        <taxon>Ecdysozoa</taxon>
        <taxon>Arthropoda</taxon>
        <taxon>Hexapoda</taxon>
        <taxon>Insecta</taxon>
        <taxon>Pterygota</taxon>
        <taxon>Neoptera</taxon>
        <taxon>Paraneoptera</taxon>
        <taxon>Hemiptera</taxon>
        <taxon>Sternorrhyncha</taxon>
        <taxon>Aphidomorpha</taxon>
        <taxon>Aphidoidea</taxon>
        <taxon>Aphididae</taxon>
        <taxon>Aphidini</taxon>
        <taxon>Aphis</taxon>
        <taxon>Aphis</taxon>
    </lineage>
</organism>
<dbReference type="EMBL" id="VYZN01000055">
    <property type="protein sequence ID" value="KAE9526145.1"/>
    <property type="molecule type" value="Genomic_DNA"/>
</dbReference>
<evidence type="ECO:0000313" key="4">
    <source>
        <dbReference type="Proteomes" id="UP000475862"/>
    </source>
</evidence>
<sequence length="431" mass="52222">MFLTSIVLSVGLANAFATTSIFPNFNQDQHYSSNMPYSSMEGNQNMYSIPQQSMMQGFQPQFPFNPIVQQQLPLLLASTYARMFLLMQIMNMQNRYQSYNQYYDPAVNNFVQTPVSSPYAQQPQVEPQNNLQNELLQQQQQQAEAQQKALEERGIQSKLYMQIQRPQELKKRQKEEDELEQKQKEIERRLLDEAEIERERKEAEQQILEEEKNEQKKKEDNRKLLEAEELRFQRIEREKLKQKTRPPQKVVRKSLIQLVCILEGHSFHDFIQFQKIMTLQHNFKTFNNYGNFYKKQDDQWNQGNRLSQLPEIVRRNNEEHNIHQRTYGDRQPQPQSEYLINHHLWNIQAQQTLFQRQQLVKHRQYQKYLLNKQEEIKKQFDHQEKLMKENTLKKKLTQRSNYLQRRYYENILHREYDENEAELHQKTSDET</sequence>
<evidence type="ECO:0000256" key="2">
    <source>
        <dbReference type="SAM" id="SignalP"/>
    </source>
</evidence>
<dbReference type="Proteomes" id="UP000475862">
    <property type="component" value="Unassembled WGS sequence"/>
</dbReference>
<comment type="caution">
    <text evidence="3">The sequence shown here is derived from an EMBL/GenBank/DDBJ whole genome shotgun (WGS) entry which is preliminary data.</text>
</comment>
<gene>
    <name evidence="3" type="ORF">AGLY_013776</name>
</gene>
<evidence type="ECO:0000256" key="1">
    <source>
        <dbReference type="SAM" id="Coils"/>
    </source>
</evidence>
<accession>A0A6G0T773</accession>
<proteinExistence type="predicted"/>
<keyword evidence="2" id="KW-0732">Signal</keyword>
<reference evidence="3 4" key="1">
    <citation type="submission" date="2019-08" db="EMBL/GenBank/DDBJ databases">
        <title>The genome of the soybean aphid Biotype 1, its phylome, world population structure and adaptation to the North American continent.</title>
        <authorList>
            <person name="Giordano R."/>
            <person name="Donthu R.K."/>
            <person name="Hernandez A.G."/>
            <person name="Wright C.L."/>
            <person name="Zimin A.V."/>
        </authorList>
    </citation>
    <scope>NUCLEOTIDE SEQUENCE [LARGE SCALE GENOMIC DNA]</scope>
    <source>
        <tissue evidence="3">Whole aphids</tissue>
    </source>
</reference>
<keyword evidence="1" id="KW-0175">Coiled coil</keyword>
<feature type="chain" id="PRO_5026025956" evidence="2">
    <location>
        <begin position="18"/>
        <end position="431"/>
    </location>
</feature>
<feature type="signal peptide" evidence="2">
    <location>
        <begin position="1"/>
        <end position="17"/>
    </location>
</feature>
<name>A0A6G0T773_APHGL</name>
<dbReference type="OrthoDB" id="6621384at2759"/>
<evidence type="ECO:0000313" key="3">
    <source>
        <dbReference type="EMBL" id="KAE9526145.1"/>
    </source>
</evidence>
<feature type="coiled-coil region" evidence="1">
    <location>
        <begin position="128"/>
        <end position="245"/>
    </location>
</feature>
<dbReference type="AlphaFoldDB" id="A0A6G0T773"/>
<keyword evidence="4" id="KW-1185">Reference proteome</keyword>
<protein>
    <submittedName>
        <fullName evidence="3">Uncharacterized protein</fullName>
    </submittedName>
</protein>